<dbReference type="CDD" id="cd16454">
    <property type="entry name" value="RING-H2_PA-TM-RING"/>
    <property type="match status" value="1"/>
</dbReference>
<dbReference type="PROSITE" id="PS50089">
    <property type="entry name" value="ZF_RING_2"/>
    <property type="match status" value="1"/>
</dbReference>
<dbReference type="Pfam" id="PF13639">
    <property type="entry name" value="zf-RING_2"/>
    <property type="match status" value="1"/>
</dbReference>
<keyword evidence="1" id="KW-0479">Metal-binding</keyword>
<dbReference type="InterPro" id="IPR001841">
    <property type="entry name" value="Znf_RING"/>
</dbReference>
<dbReference type="Gene3D" id="3.30.40.10">
    <property type="entry name" value="Zinc/RING finger domain, C3HC4 (zinc finger)"/>
    <property type="match status" value="1"/>
</dbReference>
<keyword evidence="7" id="KW-1185">Reference proteome</keyword>
<evidence type="ECO:0000313" key="6">
    <source>
        <dbReference type="EMBL" id="CAL5227581.1"/>
    </source>
</evidence>
<proteinExistence type="predicted"/>
<accession>A0ABP1G5U5</accession>
<evidence type="ECO:0000256" key="3">
    <source>
        <dbReference type="ARBA" id="ARBA00022833"/>
    </source>
</evidence>
<sequence>MTWLDTIGSVLTTGALCTWAAYDIYRRWNGPTQARPARNYAEESTVERGDAQNAFLPGLQAFQQGGSGWYTTTVTVNHGDQQGAVTLHDLLGPAGHLNLEHGDLRDFLVHMQQLQGLAGAHRGHHPLDRIAQAGPQDFTEADYEMLSALDEGTWQHRPISETQVASLPTHQHISSKKGLEDASEEERQCSICLEAFQDREVVKTLPCLHHFHASCIEEWLRREGQKVSCPVCKTPVFEGQA</sequence>
<comment type="caution">
    <text evidence="6">The sequence shown here is derived from an EMBL/GenBank/DDBJ whole genome shotgun (WGS) entry which is preliminary data.</text>
</comment>
<evidence type="ECO:0000256" key="1">
    <source>
        <dbReference type="ARBA" id="ARBA00022723"/>
    </source>
</evidence>
<reference evidence="6 7" key="1">
    <citation type="submission" date="2024-06" db="EMBL/GenBank/DDBJ databases">
        <authorList>
            <person name="Kraege A."/>
            <person name="Thomma B."/>
        </authorList>
    </citation>
    <scope>NUCLEOTIDE SEQUENCE [LARGE SCALE GENOMIC DNA]</scope>
</reference>
<dbReference type="InterPro" id="IPR051834">
    <property type="entry name" value="RING_finger_E3_ligase"/>
</dbReference>
<gene>
    <name evidence="6" type="primary">g10579</name>
    <name evidence="6" type="ORF">VP750_LOCUS9487</name>
</gene>
<dbReference type="InterPro" id="IPR013083">
    <property type="entry name" value="Znf_RING/FYVE/PHD"/>
</dbReference>
<evidence type="ECO:0000313" key="7">
    <source>
        <dbReference type="Proteomes" id="UP001497392"/>
    </source>
</evidence>
<organism evidence="6 7">
    <name type="scientific">Coccomyxa viridis</name>
    <dbReference type="NCBI Taxonomy" id="1274662"/>
    <lineage>
        <taxon>Eukaryota</taxon>
        <taxon>Viridiplantae</taxon>
        <taxon>Chlorophyta</taxon>
        <taxon>core chlorophytes</taxon>
        <taxon>Trebouxiophyceae</taxon>
        <taxon>Trebouxiophyceae incertae sedis</taxon>
        <taxon>Coccomyxaceae</taxon>
        <taxon>Coccomyxa</taxon>
    </lineage>
</organism>
<evidence type="ECO:0000256" key="2">
    <source>
        <dbReference type="ARBA" id="ARBA00022771"/>
    </source>
</evidence>
<name>A0ABP1G5U5_9CHLO</name>
<dbReference type="SUPFAM" id="SSF57850">
    <property type="entry name" value="RING/U-box"/>
    <property type="match status" value="1"/>
</dbReference>
<evidence type="ECO:0000256" key="4">
    <source>
        <dbReference type="PROSITE-ProRule" id="PRU00175"/>
    </source>
</evidence>
<dbReference type="SMART" id="SM00184">
    <property type="entry name" value="RING"/>
    <property type="match status" value="1"/>
</dbReference>
<keyword evidence="2 4" id="KW-0863">Zinc-finger</keyword>
<protein>
    <submittedName>
        <fullName evidence="6">G10579 protein</fullName>
    </submittedName>
</protein>
<dbReference type="EMBL" id="CAXHTA020000017">
    <property type="protein sequence ID" value="CAL5227581.1"/>
    <property type="molecule type" value="Genomic_DNA"/>
</dbReference>
<dbReference type="Proteomes" id="UP001497392">
    <property type="component" value="Unassembled WGS sequence"/>
</dbReference>
<dbReference type="PANTHER" id="PTHR45931">
    <property type="entry name" value="SI:CH211-59O9.10"/>
    <property type="match status" value="1"/>
</dbReference>
<feature type="domain" description="RING-type" evidence="5">
    <location>
        <begin position="189"/>
        <end position="233"/>
    </location>
</feature>
<keyword evidence="3" id="KW-0862">Zinc</keyword>
<dbReference type="PANTHER" id="PTHR45931:SF3">
    <property type="entry name" value="RING ZINC FINGER-CONTAINING PROTEIN"/>
    <property type="match status" value="1"/>
</dbReference>
<evidence type="ECO:0000259" key="5">
    <source>
        <dbReference type="PROSITE" id="PS50089"/>
    </source>
</evidence>
<dbReference type="SMART" id="SM00744">
    <property type="entry name" value="RINGv"/>
    <property type="match status" value="1"/>
</dbReference>
<dbReference type="InterPro" id="IPR011016">
    <property type="entry name" value="Znf_RING-CH"/>
</dbReference>